<dbReference type="InterPro" id="IPR050411">
    <property type="entry name" value="AlphaKG_dependent_hydroxylases"/>
</dbReference>
<organism evidence="9 10">
    <name type="scientific">Streptomyces albireticuli</name>
    <dbReference type="NCBI Taxonomy" id="1940"/>
    <lineage>
        <taxon>Bacteria</taxon>
        <taxon>Bacillati</taxon>
        <taxon>Actinomycetota</taxon>
        <taxon>Actinomycetes</taxon>
        <taxon>Kitasatosporales</taxon>
        <taxon>Streptomycetaceae</taxon>
        <taxon>Streptomyces</taxon>
    </lineage>
</organism>
<keyword evidence="10" id="KW-1185">Reference proteome</keyword>
<reference evidence="9 10" key="1">
    <citation type="submission" date="2017-08" db="EMBL/GenBank/DDBJ databases">
        <title>Genome sequence of Streptomyces albireticuli NRRL B-1670.</title>
        <authorList>
            <person name="Graham D.E."/>
            <person name="Mahan K.M."/>
            <person name="Klingeman D.M."/>
            <person name="Hettich R.L."/>
            <person name="Parry R.J."/>
            <person name="Spain J.C."/>
        </authorList>
    </citation>
    <scope>NUCLEOTIDE SEQUENCE [LARGE SCALE GENOMIC DNA]</scope>
    <source>
        <strain evidence="9 10">NRRL B-1670</strain>
    </source>
</reference>
<dbReference type="EMBL" id="NSJV01000260">
    <property type="protein sequence ID" value="PAU48365.1"/>
    <property type="molecule type" value="Genomic_DNA"/>
</dbReference>
<dbReference type="Pfam" id="PF06155">
    <property type="entry name" value="GBBH-like_N"/>
    <property type="match status" value="1"/>
</dbReference>
<accession>A0A2A2DA17</accession>
<evidence type="ECO:0000256" key="3">
    <source>
        <dbReference type="ARBA" id="ARBA00022723"/>
    </source>
</evidence>
<evidence type="ECO:0000313" key="10">
    <source>
        <dbReference type="Proteomes" id="UP000218944"/>
    </source>
</evidence>
<dbReference type="Pfam" id="PF02668">
    <property type="entry name" value="TauD"/>
    <property type="match status" value="1"/>
</dbReference>
<dbReference type="Proteomes" id="UP000218944">
    <property type="component" value="Unassembled WGS sequence"/>
</dbReference>
<evidence type="ECO:0000256" key="5">
    <source>
        <dbReference type="ARBA" id="ARBA00023002"/>
    </source>
</evidence>
<protein>
    <recommendedName>
        <fullName evidence="11">Gamma-butyrobetaine dioxygenase</fullName>
    </recommendedName>
</protein>
<dbReference type="GO" id="GO:0046872">
    <property type="term" value="F:metal ion binding"/>
    <property type="evidence" value="ECO:0007669"/>
    <property type="project" value="UniProtKB-KW"/>
</dbReference>
<evidence type="ECO:0000256" key="6">
    <source>
        <dbReference type="ARBA" id="ARBA00023004"/>
    </source>
</evidence>
<comment type="similarity">
    <text evidence="2">Belongs to the gamma-BBH/TMLD family.</text>
</comment>
<feature type="domain" description="Gamma-butyrobetaine hydroxylase-like N-terminal" evidence="8">
    <location>
        <begin position="18"/>
        <end position="85"/>
    </location>
</feature>
<evidence type="ECO:0000259" key="8">
    <source>
        <dbReference type="Pfam" id="PF06155"/>
    </source>
</evidence>
<dbReference type="SUPFAM" id="SSF51197">
    <property type="entry name" value="Clavaminate synthase-like"/>
    <property type="match status" value="1"/>
</dbReference>
<keyword evidence="4" id="KW-0223">Dioxygenase</keyword>
<dbReference type="GO" id="GO:0045329">
    <property type="term" value="P:carnitine biosynthetic process"/>
    <property type="evidence" value="ECO:0007669"/>
    <property type="project" value="TreeGrafter"/>
</dbReference>
<evidence type="ECO:0000313" key="9">
    <source>
        <dbReference type="EMBL" id="PAU48365.1"/>
    </source>
</evidence>
<sequence length="379" mass="43716">MTRPAKDDDRLVDVSGRKFHPAWLRYSCPCARCRHPESFQKTSDLSDRPELPVADRVELDSEANELRVDWREQPAHRSHYPLDWLLLHGPGQAGEQGAAGLDHTVHWDARTLRARGVRWHEAEACGTDGGPWFDDLRSVGFALLTGLTPQGLERLLTGLAPVFHTEYGRQADVKAVPGAEDLAETESALPAHTDYPYKVTGPLTQFCYYAENRATGGEFFLVDGFKALEDFRRDHPGWFDLLVSSPVEFEQVYTSWRYLYRVRRPVITLDGRGAIEAIHLGHSHAWAWDVAPELCGEFYRAYHGLVRHLGDERYRWAHRFADGECAVFRNNRILHGRNAFDPRTGVRHLITAYVPWQQLESRIRFHEERRFYFSPRERK</sequence>
<dbReference type="AlphaFoldDB" id="A0A2A2DA17"/>
<dbReference type="InterPro" id="IPR038492">
    <property type="entry name" value="GBBH-like_N_sf"/>
</dbReference>
<evidence type="ECO:0000259" key="7">
    <source>
        <dbReference type="Pfam" id="PF02668"/>
    </source>
</evidence>
<evidence type="ECO:0000256" key="4">
    <source>
        <dbReference type="ARBA" id="ARBA00022964"/>
    </source>
</evidence>
<dbReference type="Gene3D" id="3.30.2020.30">
    <property type="match status" value="1"/>
</dbReference>
<gene>
    <name evidence="9" type="ORF">CK936_13720</name>
</gene>
<dbReference type="InterPro" id="IPR042098">
    <property type="entry name" value="TauD-like_sf"/>
</dbReference>
<evidence type="ECO:0008006" key="11">
    <source>
        <dbReference type="Google" id="ProtNLM"/>
    </source>
</evidence>
<name>A0A2A2DA17_9ACTN</name>
<dbReference type="InterPro" id="IPR003819">
    <property type="entry name" value="TauD/TfdA-like"/>
</dbReference>
<evidence type="ECO:0000256" key="1">
    <source>
        <dbReference type="ARBA" id="ARBA00001954"/>
    </source>
</evidence>
<proteinExistence type="inferred from homology"/>
<feature type="domain" description="TauD/TfdA-like" evidence="7">
    <location>
        <begin position="113"/>
        <end position="353"/>
    </location>
</feature>
<comment type="cofactor">
    <cofactor evidence="1">
        <name>Fe(2+)</name>
        <dbReference type="ChEBI" id="CHEBI:29033"/>
    </cofactor>
</comment>
<dbReference type="GO" id="GO:0016706">
    <property type="term" value="F:2-oxoglutarate-dependent dioxygenase activity"/>
    <property type="evidence" value="ECO:0007669"/>
    <property type="project" value="UniProtKB-ARBA"/>
</dbReference>
<dbReference type="Gene3D" id="3.60.130.10">
    <property type="entry name" value="Clavaminate synthase-like"/>
    <property type="match status" value="1"/>
</dbReference>
<comment type="caution">
    <text evidence="9">The sequence shown here is derived from an EMBL/GenBank/DDBJ whole genome shotgun (WGS) entry which is preliminary data.</text>
</comment>
<dbReference type="InterPro" id="IPR010376">
    <property type="entry name" value="GBBH-like_N"/>
</dbReference>
<dbReference type="PANTHER" id="PTHR10696:SF25">
    <property type="entry name" value="OXIDOREDUCTASE AIM17-RELATED"/>
    <property type="match status" value="1"/>
</dbReference>
<keyword evidence="5" id="KW-0560">Oxidoreductase</keyword>
<keyword evidence="6" id="KW-0408">Iron</keyword>
<dbReference type="PANTHER" id="PTHR10696">
    <property type="entry name" value="GAMMA-BUTYROBETAINE HYDROXYLASE-RELATED"/>
    <property type="match status" value="1"/>
</dbReference>
<keyword evidence="3" id="KW-0479">Metal-binding</keyword>
<dbReference type="RefSeq" id="WP_095581244.1">
    <property type="nucleotide sequence ID" value="NZ_JAJQQS010000019.1"/>
</dbReference>
<evidence type="ECO:0000256" key="2">
    <source>
        <dbReference type="ARBA" id="ARBA00008654"/>
    </source>
</evidence>